<accession>A0A8S3U724</accession>
<dbReference type="PROSITE" id="PS00010">
    <property type="entry name" value="ASX_HYDROXYL"/>
    <property type="match status" value="1"/>
</dbReference>
<dbReference type="InterPro" id="IPR050350">
    <property type="entry name" value="Compl-Cell_Adhes-Reg"/>
</dbReference>
<comment type="caution">
    <text evidence="11">The sequence shown here is derived from an EMBL/GenBank/DDBJ whole genome shotgun (WGS) entry which is preliminary data.</text>
</comment>
<feature type="domain" description="Sushi" evidence="10">
    <location>
        <begin position="478"/>
        <end position="537"/>
    </location>
</feature>
<feature type="domain" description="Sushi" evidence="10">
    <location>
        <begin position="239"/>
        <end position="297"/>
    </location>
</feature>
<dbReference type="PANTHER" id="PTHR19325:SF575">
    <property type="entry name" value="LOCOMOTION-RELATED PROTEIN HIKARU GENKI"/>
    <property type="match status" value="1"/>
</dbReference>
<dbReference type="PROSITE" id="PS50923">
    <property type="entry name" value="SUSHI"/>
    <property type="match status" value="5"/>
</dbReference>
<feature type="domain" description="Sushi" evidence="10">
    <location>
        <begin position="358"/>
        <end position="417"/>
    </location>
</feature>
<keyword evidence="5" id="KW-0325">Glycoprotein</keyword>
<dbReference type="Gene3D" id="2.10.70.10">
    <property type="entry name" value="Complement Module, domain 1"/>
    <property type="match status" value="6"/>
</dbReference>
<dbReference type="Gene3D" id="2.10.25.10">
    <property type="entry name" value="Laminin"/>
    <property type="match status" value="1"/>
</dbReference>
<dbReference type="FunFam" id="2.10.25.10:FF:000006">
    <property type="entry name" value="Versican core protein-like isoform 1"/>
    <property type="match status" value="1"/>
</dbReference>
<evidence type="ECO:0000256" key="6">
    <source>
        <dbReference type="PROSITE-ProRule" id="PRU00076"/>
    </source>
</evidence>
<dbReference type="PROSITE" id="PS50026">
    <property type="entry name" value="EGF_3"/>
    <property type="match status" value="1"/>
</dbReference>
<feature type="transmembrane region" description="Helical" evidence="8">
    <location>
        <begin position="598"/>
        <end position="619"/>
    </location>
</feature>
<feature type="domain" description="EGF-like" evidence="9">
    <location>
        <begin position="200"/>
        <end position="236"/>
    </location>
</feature>
<dbReference type="PROSITE" id="PS01186">
    <property type="entry name" value="EGF_2"/>
    <property type="match status" value="1"/>
</dbReference>
<proteinExistence type="predicted"/>
<dbReference type="InterPro" id="IPR001881">
    <property type="entry name" value="EGF-like_Ca-bd_dom"/>
</dbReference>
<feature type="domain" description="Sushi" evidence="10">
    <location>
        <begin position="418"/>
        <end position="477"/>
    </location>
</feature>
<protein>
    <submittedName>
        <fullName evidence="11">CSMD</fullName>
    </submittedName>
</protein>
<evidence type="ECO:0000256" key="1">
    <source>
        <dbReference type="ARBA" id="ARBA00022536"/>
    </source>
</evidence>
<dbReference type="CDD" id="cd00033">
    <property type="entry name" value="CCP"/>
    <property type="match status" value="5"/>
</dbReference>
<dbReference type="GO" id="GO:0005509">
    <property type="term" value="F:calcium ion binding"/>
    <property type="evidence" value="ECO:0007669"/>
    <property type="project" value="InterPro"/>
</dbReference>
<dbReference type="PANTHER" id="PTHR19325">
    <property type="entry name" value="COMPLEMENT COMPONENT-RELATED SUSHI DOMAIN-CONTAINING"/>
    <property type="match status" value="1"/>
</dbReference>
<feature type="domain" description="Sushi" evidence="10">
    <location>
        <begin position="298"/>
        <end position="357"/>
    </location>
</feature>
<evidence type="ECO:0000313" key="11">
    <source>
        <dbReference type="EMBL" id="CAG2239340.1"/>
    </source>
</evidence>
<keyword evidence="3" id="KW-0677">Repeat</keyword>
<dbReference type="InterPro" id="IPR000436">
    <property type="entry name" value="Sushi_SCR_CCP_dom"/>
</dbReference>
<reference evidence="11" key="1">
    <citation type="submission" date="2021-03" db="EMBL/GenBank/DDBJ databases">
        <authorList>
            <person name="Bekaert M."/>
        </authorList>
    </citation>
    <scope>NUCLEOTIDE SEQUENCE</scope>
</reference>
<dbReference type="SUPFAM" id="SSF57196">
    <property type="entry name" value="EGF/Laminin"/>
    <property type="match status" value="1"/>
</dbReference>
<name>A0A8S3U724_MYTED</name>
<dbReference type="Pfam" id="PF00084">
    <property type="entry name" value="Sushi"/>
    <property type="match status" value="6"/>
</dbReference>
<dbReference type="InterPro" id="IPR035976">
    <property type="entry name" value="Sushi/SCR/CCP_sf"/>
</dbReference>
<keyword evidence="8" id="KW-0472">Membrane</keyword>
<keyword evidence="4 6" id="KW-1015">Disulfide bond</keyword>
<dbReference type="InterPro" id="IPR000152">
    <property type="entry name" value="EGF-type_Asp/Asn_hydroxyl_site"/>
</dbReference>
<dbReference type="SUPFAM" id="SSF57535">
    <property type="entry name" value="Complement control module/SCR domain"/>
    <property type="match status" value="6"/>
</dbReference>
<organism evidence="11 12">
    <name type="scientific">Mytilus edulis</name>
    <name type="common">Blue mussel</name>
    <dbReference type="NCBI Taxonomy" id="6550"/>
    <lineage>
        <taxon>Eukaryota</taxon>
        <taxon>Metazoa</taxon>
        <taxon>Spiralia</taxon>
        <taxon>Lophotrochozoa</taxon>
        <taxon>Mollusca</taxon>
        <taxon>Bivalvia</taxon>
        <taxon>Autobranchia</taxon>
        <taxon>Pteriomorphia</taxon>
        <taxon>Mytilida</taxon>
        <taxon>Mytiloidea</taxon>
        <taxon>Mytilidae</taxon>
        <taxon>Mytilinae</taxon>
        <taxon>Mytilus</taxon>
    </lineage>
</organism>
<evidence type="ECO:0000313" key="12">
    <source>
        <dbReference type="Proteomes" id="UP000683360"/>
    </source>
</evidence>
<keyword evidence="1 6" id="KW-0245">EGF-like domain</keyword>
<keyword evidence="12" id="KW-1185">Reference proteome</keyword>
<evidence type="ECO:0000256" key="2">
    <source>
        <dbReference type="ARBA" id="ARBA00022659"/>
    </source>
</evidence>
<keyword evidence="8" id="KW-1133">Transmembrane helix</keyword>
<evidence type="ECO:0000256" key="5">
    <source>
        <dbReference type="ARBA" id="ARBA00023180"/>
    </source>
</evidence>
<gene>
    <name evidence="11" type="ORF">MEDL_51697</name>
</gene>
<dbReference type="AlphaFoldDB" id="A0A8S3U724"/>
<feature type="disulfide bond" evidence="6">
    <location>
        <begin position="226"/>
        <end position="235"/>
    </location>
</feature>
<dbReference type="SMART" id="SM00032">
    <property type="entry name" value="CCP"/>
    <property type="match status" value="6"/>
</dbReference>
<dbReference type="OrthoDB" id="9991441at2759"/>
<dbReference type="SMART" id="SM00179">
    <property type="entry name" value="EGF_CA"/>
    <property type="match status" value="1"/>
</dbReference>
<evidence type="ECO:0000259" key="10">
    <source>
        <dbReference type="PROSITE" id="PS50923"/>
    </source>
</evidence>
<dbReference type="Proteomes" id="UP000683360">
    <property type="component" value="Unassembled WGS sequence"/>
</dbReference>
<dbReference type="InterPro" id="IPR000742">
    <property type="entry name" value="EGF"/>
</dbReference>
<sequence length="659" mass="72771">MEIGTREEICYKFLLSFIICFTYSSMSDASCSLPQDLRNKVWEYSYTPVSDSSKKVINLDIKTTTLQNSVISLNFQGSTLDDWTCINSLHISNTTTVVVFKSDSTFSKGLYDDGYRLYLCMKLTRITADLYYFYLLSDVHTGISPEERAFESKDSNPMSSIVCQYTDSPPKIRTLRKQGTNDVLPNDASLCEPWDSACDVDDMCDPNPCQNNGTCVDLTDSFNCTCAPGWEDDNCTAVMTCDNPKIVPHTTIISSGNELDDTITFSCAVGYENISGDSVITCRSDGNWEGSPINCKPVTCPNPPVVSFATKSSQTGSTYLDKITYTCDKGYERTGGYLVRTCKEDKTWDGSPPVCSIVTCPNPPDVAFATISSQTGSNYNDSITYTCNIGYESTDGTLDRKCNENKLWDGTPPVCTIVTCPNPPDVAFATISSQTGSNYNDSITYTCDIGYESTDGTLDRKCNENKLWDGTPPVCTIVTCPNPPDVAFATISSQTGSNYNDSITYTCNIGYESTDGTLDRKCNENKLWDGTPPVCTIVTCPNPPDVAFATISSQTGSHYNDKITYTCNIDYENKDGTLVRKCKKNTITTILKRNSGPIIAGGLMSFGFLMIPIVFCCLLKGRSKEKHMDTSSHELSNSKEDEDYHVYDKPSETYQIYRD</sequence>
<dbReference type="CDD" id="cd00054">
    <property type="entry name" value="EGF_CA"/>
    <property type="match status" value="1"/>
</dbReference>
<comment type="caution">
    <text evidence="6">Lacks conserved residue(s) required for the propagation of feature annotation.</text>
</comment>
<dbReference type="Pfam" id="PF00008">
    <property type="entry name" value="EGF"/>
    <property type="match status" value="1"/>
</dbReference>
<keyword evidence="8" id="KW-0812">Transmembrane</keyword>
<evidence type="ECO:0000259" key="9">
    <source>
        <dbReference type="PROSITE" id="PS50026"/>
    </source>
</evidence>
<dbReference type="SMART" id="SM00181">
    <property type="entry name" value="EGF"/>
    <property type="match status" value="1"/>
</dbReference>
<evidence type="ECO:0000256" key="8">
    <source>
        <dbReference type="SAM" id="Phobius"/>
    </source>
</evidence>
<dbReference type="EMBL" id="CAJPWZ010002515">
    <property type="protein sequence ID" value="CAG2239340.1"/>
    <property type="molecule type" value="Genomic_DNA"/>
</dbReference>
<evidence type="ECO:0000256" key="3">
    <source>
        <dbReference type="ARBA" id="ARBA00022737"/>
    </source>
</evidence>
<evidence type="ECO:0000256" key="7">
    <source>
        <dbReference type="PROSITE-ProRule" id="PRU00302"/>
    </source>
</evidence>
<keyword evidence="2 7" id="KW-0768">Sushi</keyword>
<evidence type="ECO:0000256" key="4">
    <source>
        <dbReference type="ARBA" id="ARBA00023157"/>
    </source>
</evidence>